<dbReference type="InterPro" id="IPR002104">
    <property type="entry name" value="Integrase_catalytic"/>
</dbReference>
<evidence type="ECO:0000256" key="2">
    <source>
        <dbReference type="ARBA" id="ARBA00023172"/>
    </source>
</evidence>
<dbReference type="InterPro" id="IPR050090">
    <property type="entry name" value="Tyrosine_recombinase_XerCD"/>
</dbReference>
<sequence>MLEDHLTLANPCRRLRSGPAGAYIDDFAEWLRERGHPASSRSFMLRSLASWTDWLTEKSFTDGDFVAGYDACRRELSEHDRVRYQRGPNRNSLAAAAALIRFLRERGVLAAAQPPPSPHERWPLLKQFRQWTRQHRGVTNGTMDRYECYVADFIKALGVVPANYNAAAVRGFVITRSDGHKVATAQMIATAVRAFLRFLAATGECSDGLQHAVPRVAAYQLAATPRFLEPEELEKVIAACSDQDAVGARDRAVVLLLARLGLRASEVAELTFDAIDWQNGRIAVCGKTRRQDWLPLPQEVGDAIVTYLRRGRPSLPVPQVFISALAPRRPMTRSAVSGVVCQALRRAGVKAPHHGAHLLRHSAATAMLRNGVSLAGIASVLRHRSPKTTAHYAKIDFDLLGEIAQPWPQTPSC</sequence>
<dbReference type="EMBL" id="JX946308">
    <property type="protein sequence ID" value="AGH13584.1"/>
    <property type="molecule type" value="Genomic_DNA"/>
</dbReference>
<evidence type="ECO:0000313" key="6">
    <source>
        <dbReference type="EMBL" id="AGH13584.1"/>
    </source>
</evidence>
<evidence type="ECO:0000256" key="3">
    <source>
        <dbReference type="PROSITE-ProRule" id="PRU01248"/>
    </source>
</evidence>
<dbReference type="GO" id="GO:0006310">
    <property type="term" value="P:DNA recombination"/>
    <property type="evidence" value="ECO:0007669"/>
    <property type="project" value="UniProtKB-KW"/>
</dbReference>
<evidence type="ECO:0000259" key="4">
    <source>
        <dbReference type="PROSITE" id="PS51898"/>
    </source>
</evidence>
<feature type="domain" description="Tyr recombinase" evidence="4">
    <location>
        <begin position="223"/>
        <end position="405"/>
    </location>
</feature>
<dbReference type="PROSITE" id="PS51900">
    <property type="entry name" value="CB"/>
    <property type="match status" value="1"/>
</dbReference>
<proteinExistence type="predicted"/>
<dbReference type="GO" id="GO:0015074">
    <property type="term" value="P:DNA integration"/>
    <property type="evidence" value="ECO:0007669"/>
    <property type="project" value="InterPro"/>
</dbReference>
<accession>V5JBA8</accession>
<organism evidence="6">
    <name type="scientific">bacterium symbiont of Plakortis simplex pPSA11D7</name>
    <dbReference type="NCBI Taxonomy" id="1256903"/>
    <lineage>
        <taxon>Bacteria</taxon>
    </lineage>
</organism>
<evidence type="ECO:0000259" key="5">
    <source>
        <dbReference type="PROSITE" id="PS51900"/>
    </source>
</evidence>
<dbReference type="GO" id="GO:0003677">
    <property type="term" value="F:DNA binding"/>
    <property type="evidence" value="ECO:0007669"/>
    <property type="project" value="UniProtKB-UniRule"/>
</dbReference>
<keyword evidence="1 3" id="KW-0238">DNA-binding</keyword>
<dbReference type="PROSITE" id="PS51898">
    <property type="entry name" value="TYR_RECOMBINASE"/>
    <property type="match status" value="1"/>
</dbReference>
<protein>
    <submittedName>
        <fullName evidence="6">Integrase/recombinase</fullName>
    </submittedName>
</protein>
<dbReference type="Pfam" id="PF00589">
    <property type="entry name" value="Phage_integrase"/>
    <property type="match status" value="1"/>
</dbReference>
<dbReference type="PANTHER" id="PTHR30349:SF90">
    <property type="entry name" value="TYROSINE RECOMBINASE XERD"/>
    <property type="match status" value="1"/>
</dbReference>
<dbReference type="SUPFAM" id="SSF56349">
    <property type="entry name" value="DNA breaking-rejoining enzymes"/>
    <property type="match status" value="1"/>
</dbReference>
<evidence type="ECO:0000256" key="1">
    <source>
        <dbReference type="ARBA" id="ARBA00023125"/>
    </source>
</evidence>
<dbReference type="InterPro" id="IPR013762">
    <property type="entry name" value="Integrase-like_cat_sf"/>
</dbReference>
<name>V5JBA8_UNCXX</name>
<dbReference type="InterPro" id="IPR011010">
    <property type="entry name" value="DNA_brk_join_enz"/>
</dbReference>
<reference evidence="6" key="1">
    <citation type="journal article" date="2013" name="Environ. Microbiol. Rep.">
        <title>Polyketide genes in the marine sponge Plakortis simplex: a new group of mono-modular type I polyketide synthases from sponge symbionts.</title>
        <authorList>
            <person name="Della Sala G."/>
            <person name="Hochmuth T."/>
            <person name="Costantino V."/>
            <person name="Teta R."/>
            <person name="Gerwick W."/>
            <person name="Gerwick L."/>
            <person name="Piel J."/>
            <person name="Mangoni A."/>
        </authorList>
    </citation>
    <scope>NUCLEOTIDE SEQUENCE</scope>
</reference>
<dbReference type="Gene3D" id="1.10.443.10">
    <property type="entry name" value="Intergrase catalytic core"/>
    <property type="match status" value="1"/>
</dbReference>
<dbReference type="InterPro" id="IPR044068">
    <property type="entry name" value="CB"/>
</dbReference>
<keyword evidence="2" id="KW-0233">DNA recombination</keyword>
<dbReference type="AlphaFoldDB" id="V5JBA8"/>
<feature type="domain" description="Core-binding (CB)" evidence="5">
    <location>
        <begin position="122"/>
        <end position="200"/>
    </location>
</feature>
<dbReference type="PANTHER" id="PTHR30349">
    <property type="entry name" value="PHAGE INTEGRASE-RELATED"/>
    <property type="match status" value="1"/>
</dbReference>